<comment type="subcellular location">
    <subcellularLocation>
        <location evidence="1">Cell membrane</location>
        <topology evidence="1">Multi-pass membrane protein</topology>
    </subcellularLocation>
</comment>
<evidence type="ECO:0000256" key="4">
    <source>
        <dbReference type="ARBA" id="ARBA00022989"/>
    </source>
</evidence>
<dbReference type="Proteomes" id="UP001596306">
    <property type="component" value="Unassembled WGS sequence"/>
</dbReference>
<dbReference type="Pfam" id="PF13396">
    <property type="entry name" value="PLDc_N"/>
    <property type="match status" value="1"/>
</dbReference>
<evidence type="ECO:0000256" key="1">
    <source>
        <dbReference type="ARBA" id="ARBA00004651"/>
    </source>
</evidence>
<protein>
    <submittedName>
        <fullName evidence="8">PLDc N-terminal domain-containing protein</fullName>
    </submittedName>
</protein>
<evidence type="ECO:0000313" key="9">
    <source>
        <dbReference type="Proteomes" id="UP001596306"/>
    </source>
</evidence>
<evidence type="ECO:0000259" key="7">
    <source>
        <dbReference type="Pfam" id="PF13396"/>
    </source>
</evidence>
<reference evidence="9" key="1">
    <citation type="journal article" date="2019" name="Int. J. Syst. Evol. Microbiol.">
        <title>The Global Catalogue of Microorganisms (GCM) 10K type strain sequencing project: providing services to taxonomists for standard genome sequencing and annotation.</title>
        <authorList>
            <consortium name="The Broad Institute Genomics Platform"/>
            <consortium name="The Broad Institute Genome Sequencing Center for Infectious Disease"/>
            <person name="Wu L."/>
            <person name="Ma J."/>
        </authorList>
    </citation>
    <scope>NUCLEOTIDE SEQUENCE [LARGE SCALE GENOMIC DNA]</scope>
    <source>
        <strain evidence="9">CCUG 43304</strain>
    </source>
</reference>
<keyword evidence="4 6" id="KW-1133">Transmembrane helix</keyword>
<evidence type="ECO:0000256" key="3">
    <source>
        <dbReference type="ARBA" id="ARBA00022692"/>
    </source>
</evidence>
<dbReference type="InterPro" id="IPR027379">
    <property type="entry name" value="CLS_N"/>
</dbReference>
<evidence type="ECO:0000313" key="8">
    <source>
        <dbReference type="EMBL" id="MFC6357058.1"/>
    </source>
</evidence>
<proteinExistence type="predicted"/>
<keyword evidence="5 6" id="KW-0472">Membrane</keyword>
<keyword evidence="2" id="KW-1003">Cell membrane</keyword>
<name>A0ABW1VG20_9MICO</name>
<dbReference type="RefSeq" id="WP_386732435.1">
    <property type="nucleotide sequence ID" value="NZ_JBHSTP010000003.1"/>
</dbReference>
<feature type="transmembrane region" description="Helical" evidence="6">
    <location>
        <begin position="45"/>
        <end position="65"/>
    </location>
</feature>
<evidence type="ECO:0000256" key="5">
    <source>
        <dbReference type="ARBA" id="ARBA00023136"/>
    </source>
</evidence>
<comment type="caution">
    <text evidence="8">The sequence shown here is derived from an EMBL/GenBank/DDBJ whole genome shotgun (WGS) entry which is preliminary data.</text>
</comment>
<dbReference type="EMBL" id="JBHSTP010000003">
    <property type="protein sequence ID" value="MFC6357058.1"/>
    <property type="molecule type" value="Genomic_DNA"/>
</dbReference>
<accession>A0ABW1VG20</accession>
<keyword evidence="3 6" id="KW-0812">Transmembrane</keyword>
<keyword evidence="9" id="KW-1185">Reference proteome</keyword>
<gene>
    <name evidence="8" type="ORF">ACFQB0_13180</name>
</gene>
<sequence length="81" mass="8994">MNISDVLPLLLILLGGIAAVAWLVFIVIAAVQVVRSTTIQYWSKVLWVAALIIFPFLGVVAWYAFGDRTRQVENAIATHLR</sequence>
<organism evidence="8 9">
    <name type="scientific">Luethyella okanaganae</name>
    <dbReference type="NCBI Taxonomy" id="69372"/>
    <lineage>
        <taxon>Bacteria</taxon>
        <taxon>Bacillati</taxon>
        <taxon>Actinomycetota</taxon>
        <taxon>Actinomycetes</taxon>
        <taxon>Micrococcales</taxon>
        <taxon>Microbacteriaceae</taxon>
        <taxon>Luethyella</taxon>
    </lineage>
</organism>
<evidence type="ECO:0000256" key="2">
    <source>
        <dbReference type="ARBA" id="ARBA00022475"/>
    </source>
</evidence>
<evidence type="ECO:0000256" key="6">
    <source>
        <dbReference type="SAM" id="Phobius"/>
    </source>
</evidence>
<feature type="transmembrane region" description="Helical" evidence="6">
    <location>
        <begin position="6"/>
        <end position="33"/>
    </location>
</feature>
<feature type="domain" description="Cardiolipin synthase N-terminal" evidence="7">
    <location>
        <begin position="24"/>
        <end position="66"/>
    </location>
</feature>